<dbReference type="AlphaFoldDB" id="T1AI02"/>
<comment type="caution">
    <text evidence="3">The sequence shown here is derived from an EMBL/GenBank/DDBJ whole genome shotgun (WGS) entry which is preliminary data.</text>
</comment>
<dbReference type="EC" id="4.4.1.5" evidence="3"/>
<feature type="domain" description="Glyoxalase/fosfomycin resistance/dioxygenase" evidence="2">
    <location>
        <begin position="76"/>
        <end position="107"/>
    </location>
</feature>
<dbReference type="SUPFAM" id="SSF54593">
    <property type="entry name" value="Glyoxalase/Bleomycin resistance protein/Dihydroxybiphenyl dioxygenase"/>
    <property type="match status" value="1"/>
</dbReference>
<name>T1AI02_9ZZZZ</name>
<dbReference type="Gene3D" id="3.10.180.10">
    <property type="entry name" value="2,3-Dihydroxybiphenyl 1,2-Dioxygenase, domain 1"/>
    <property type="match status" value="1"/>
</dbReference>
<feature type="region of interest" description="Disordered" evidence="1">
    <location>
        <begin position="1"/>
        <end position="25"/>
    </location>
</feature>
<gene>
    <name evidence="3" type="ORF">B2A_05057</name>
</gene>
<reference evidence="3" key="2">
    <citation type="journal article" date="2014" name="ISME J.">
        <title>Microbial stratification in low pH oxic and suboxic macroscopic growths along an acid mine drainage.</title>
        <authorList>
            <person name="Mendez-Garcia C."/>
            <person name="Mesa V."/>
            <person name="Sprenger R.R."/>
            <person name="Richter M."/>
            <person name="Diez M.S."/>
            <person name="Solano J."/>
            <person name="Bargiela R."/>
            <person name="Golyshina O.V."/>
            <person name="Manteca A."/>
            <person name="Ramos J.L."/>
            <person name="Gallego J.R."/>
            <person name="Llorente I."/>
            <person name="Martins Dos Santos V.A."/>
            <person name="Jensen O.N."/>
            <person name="Pelaez A.I."/>
            <person name="Sanchez J."/>
            <person name="Ferrer M."/>
        </authorList>
    </citation>
    <scope>NUCLEOTIDE SEQUENCE</scope>
</reference>
<dbReference type="GO" id="GO:0051213">
    <property type="term" value="F:dioxygenase activity"/>
    <property type="evidence" value="ECO:0007669"/>
    <property type="project" value="UniProtKB-KW"/>
</dbReference>
<evidence type="ECO:0000313" key="3">
    <source>
        <dbReference type="EMBL" id="EQD56922.1"/>
    </source>
</evidence>
<keyword evidence="3" id="KW-0456">Lyase</keyword>
<keyword evidence="3" id="KW-0223">Dioxygenase</keyword>
<dbReference type="InterPro" id="IPR029068">
    <property type="entry name" value="Glyas_Bleomycin-R_OHBP_Dase"/>
</dbReference>
<dbReference type="Pfam" id="PF00903">
    <property type="entry name" value="Glyoxalase"/>
    <property type="match status" value="1"/>
</dbReference>
<dbReference type="GO" id="GO:0004462">
    <property type="term" value="F:lactoylglutathione lyase activity"/>
    <property type="evidence" value="ECO:0007669"/>
    <property type="project" value="UniProtKB-EC"/>
</dbReference>
<feature type="non-terminal residue" evidence="3">
    <location>
        <position position="1"/>
    </location>
</feature>
<organism evidence="3">
    <name type="scientific">mine drainage metagenome</name>
    <dbReference type="NCBI Taxonomy" id="410659"/>
    <lineage>
        <taxon>unclassified sequences</taxon>
        <taxon>metagenomes</taxon>
        <taxon>ecological metagenomes</taxon>
    </lineage>
</organism>
<keyword evidence="3" id="KW-0560">Oxidoreductase</keyword>
<evidence type="ECO:0000256" key="1">
    <source>
        <dbReference type="SAM" id="MobiDB-lite"/>
    </source>
</evidence>
<proteinExistence type="predicted"/>
<feature type="non-terminal residue" evidence="3">
    <location>
        <position position="174"/>
    </location>
</feature>
<accession>T1AI02</accession>
<dbReference type="EMBL" id="AUZZ01003469">
    <property type="protein sequence ID" value="EQD56922.1"/>
    <property type="molecule type" value="Genomic_DNA"/>
</dbReference>
<evidence type="ECO:0000259" key="2">
    <source>
        <dbReference type="Pfam" id="PF00903"/>
    </source>
</evidence>
<protein>
    <submittedName>
        <fullName evidence="3">Glyoxalase/bleomycin resistance protein/dioxygenase</fullName>
        <ecNumber evidence="3">4.4.1.5</ecNumber>
    </submittedName>
</protein>
<sequence length="174" mass="18952">QSGVRPRAGHDTLLPRLSPRARQNTFQGDHECILPRELGQWRRTPRTPPALQPIPNTICASRSRELRVNVPFAIRGIDHIVLRAREPGRLVAFYRDVLGCPVERAQPHIGLTQLRAGLCLIDVVAQGALAGAPDAASGGVCRNLDHLCLIIEPFDADGLAAYLRRQGVPVGEVA</sequence>
<dbReference type="InterPro" id="IPR004360">
    <property type="entry name" value="Glyas_Fos-R_dOase_dom"/>
</dbReference>
<reference evidence="3" key="1">
    <citation type="submission" date="2013-08" db="EMBL/GenBank/DDBJ databases">
        <authorList>
            <person name="Mendez C."/>
            <person name="Richter M."/>
            <person name="Ferrer M."/>
            <person name="Sanchez J."/>
        </authorList>
    </citation>
    <scope>NUCLEOTIDE SEQUENCE</scope>
</reference>